<accession>A0A9P1DD21</accession>
<sequence>MGRKKVVKKEEGRRKKYLDKKVPAEGEERRKALNKIYDAARRERDKKKDNKKKEAEDGNADADGGQLGQLVPVAVAVGKHEKPLTVDMGVQCNIIDDASCHSCQKTEEKYLNEIYQLSSQLWDAKNALRRQLNLASRKNL</sequence>
<evidence type="ECO:0000313" key="4">
    <source>
        <dbReference type="Proteomes" id="UP001152797"/>
    </source>
</evidence>
<keyword evidence="4" id="KW-1185">Reference proteome</keyword>
<dbReference type="AlphaFoldDB" id="A0A9P1DD21"/>
<proteinExistence type="predicted"/>
<evidence type="ECO:0000313" key="3">
    <source>
        <dbReference type="EMBL" id="CAL4794126.1"/>
    </source>
</evidence>
<organism evidence="2">
    <name type="scientific">Cladocopium goreaui</name>
    <dbReference type="NCBI Taxonomy" id="2562237"/>
    <lineage>
        <taxon>Eukaryota</taxon>
        <taxon>Sar</taxon>
        <taxon>Alveolata</taxon>
        <taxon>Dinophyceae</taxon>
        <taxon>Suessiales</taxon>
        <taxon>Symbiodiniaceae</taxon>
        <taxon>Cladocopium</taxon>
    </lineage>
</organism>
<feature type="compositionally biased region" description="Basic and acidic residues" evidence="1">
    <location>
        <begin position="38"/>
        <end position="56"/>
    </location>
</feature>
<evidence type="ECO:0000256" key="1">
    <source>
        <dbReference type="SAM" id="MobiDB-lite"/>
    </source>
</evidence>
<dbReference type="EMBL" id="CAMXCT010003896">
    <property type="protein sequence ID" value="CAI4006814.1"/>
    <property type="molecule type" value="Genomic_DNA"/>
</dbReference>
<name>A0A9P1DD21_9DINO</name>
<reference evidence="2" key="1">
    <citation type="submission" date="2022-10" db="EMBL/GenBank/DDBJ databases">
        <authorList>
            <person name="Chen Y."/>
            <person name="Dougan E. K."/>
            <person name="Chan C."/>
            <person name="Rhodes N."/>
            <person name="Thang M."/>
        </authorList>
    </citation>
    <scope>NUCLEOTIDE SEQUENCE</scope>
</reference>
<feature type="compositionally biased region" description="Basic and acidic residues" evidence="1">
    <location>
        <begin position="8"/>
        <end position="31"/>
    </location>
</feature>
<gene>
    <name evidence="2" type="ORF">C1SCF055_LOCUS32415</name>
</gene>
<feature type="region of interest" description="Disordered" evidence="1">
    <location>
        <begin position="1"/>
        <end position="65"/>
    </location>
</feature>
<protein>
    <submittedName>
        <fullName evidence="2">Uncharacterized protein</fullName>
    </submittedName>
</protein>
<dbReference type="EMBL" id="CAMXCT020003896">
    <property type="protein sequence ID" value="CAL1160189.1"/>
    <property type="molecule type" value="Genomic_DNA"/>
</dbReference>
<comment type="caution">
    <text evidence="2">The sequence shown here is derived from an EMBL/GenBank/DDBJ whole genome shotgun (WGS) entry which is preliminary data.</text>
</comment>
<dbReference type="Proteomes" id="UP001152797">
    <property type="component" value="Unassembled WGS sequence"/>
</dbReference>
<reference evidence="3 4" key="2">
    <citation type="submission" date="2024-05" db="EMBL/GenBank/DDBJ databases">
        <authorList>
            <person name="Chen Y."/>
            <person name="Shah S."/>
            <person name="Dougan E. K."/>
            <person name="Thang M."/>
            <person name="Chan C."/>
        </authorList>
    </citation>
    <scope>NUCLEOTIDE SEQUENCE [LARGE SCALE GENOMIC DNA]</scope>
</reference>
<dbReference type="EMBL" id="CAMXCT030003896">
    <property type="protein sequence ID" value="CAL4794126.1"/>
    <property type="molecule type" value="Genomic_DNA"/>
</dbReference>
<evidence type="ECO:0000313" key="2">
    <source>
        <dbReference type="EMBL" id="CAI4006814.1"/>
    </source>
</evidence>